<feature type="non-terminal residue" evidence="2">
    <location>
        <position position="1"/>
    </location>
</feature>
<feature type="compositionally biased region" description="Basic residues" evidence="1">
    <location>
        <begin position="202"/>
        <end position="211"/>
    </location>
</feature>
<dbReference type="EC" id="2.4.1.54" evidence="2"/>
<accession>A0A6J4KSX4</accession>
<keyword evidence="2" id="KW-0808">Transferase</keyword>
<feature type="compositionally biased region" description="Basic and acidic residues" evidence="1">
    <location>
        <begin position="214"/>
        <end position="224"/>
    </location>
</feature>
<protein>
    <submittedName>
        <fullName evidence="2">Undecaprenyl-phosphate mannosyltransferase</fullName>
        <ecNumber evidence="2">2.4.1.54</ecNumber>
    </submittedName>
</protein>
<dbReference type="EMBL" id="CADCUE010000025">
    <property type="protein sequence ID" value="CAA9313157.1"/>
    <property type="molecule type" value="Genomic_DNA"/>
</dbReference>
<feature type="non-terminal residue" evidence="2">
    <location>
        <position position="249"/>
    </location>
</feature>
<sequence>ERPARLGARHRPDLRRAGEPAADHRAPVRRRAVGAPARRGRRQPGRHRSARRRAGRGRPACARAAPQREGRPRRRLHRRLHLGAPARLRRRRGDGRRRVALAGAAAAAAQRAGARRPRPRQPLGRRRRGGQLAEVARAAQPRRQRLHPGRAAPAAAGRDRRLPGLPALRPGRPAPGPRGLAGLLLPGRPRLADLAGRLRRRRGAHHLRRAGTRPLEDEPSDRARGAVAGHLVGAAPLARTPAPRADQEV</sequence>
<organism evidence="2">
    <name type="scientific">uncultured Frankineae bacterium</name>
    <dbReference type="NCBI Taxonomy" id="437475"/>
    <lineage>
        <taxon>Bacteria</taxon>
        <taxon>Bacillati</taxon>
        <taxon>Actinomycetota</taxon>
        <taxon>Actinomycetes</taxon>
        <taxon>Frankiales</taxon>
        <taxon>environmental samples</taxon>
    </lineage>
</organism>
<feature type="compositionally biased region" description="Low complexity" evidence="1">
    <location>
        <begin position="100"/>
        <end position="112"/>
    </location>
</feature>
<feature type="region of interest" description="Disordered" evidence="1">
    <location>
        <begin position="1"/>
        <end position="185"/>
    </location>
</feature>
<dbReference type="GO" id="GO:0047267">
    <property type="term" value="F:undecaprenyl-phosphate mannosyltransferase activity"/>
    <property type="evidence" value="ECO:0007669"/>
    <property type="project" value="UniProtKB-EC"/>
</dbReference>
<gene>
    <name evidence="2" type="ORF">AVDCRST_MAG16-306</name>
</gene>
<reference evidence="2" key="1">
    <citation type="submission" date="2020-02" db="EMBL/GenBank/DDBJ databases">
        <authorList>
            <person name="Meier V. D."/>
        </authorList>
    </citation>
    <scope>NUCLEOTIDE SEQUENCE</scope>
    <source>
        <strain evidence="2">AVDCRST_MAG16</strain>
    </source>
</reference>
<feature type="region of interest" description="Disordered" evidence="1">
    <location>
        <begin position="202"/>
        <end position="249"/>
    </location>
</feature>
<feature type="compositionally biased region" description="Basic residues" evidence="1">
    <location>
        <begin position="71"/>
        <end position="99"/>
    </location>
</feature>
<name>A0A6J4KSX4_9ACTN</name>
<feature type="compositionally biased region" description="Low complexity" evidence="1">
    <location>
        <begin position="57"/>
        <end position="67"/>
    </location>
</feature>
<feature type="compositionally biased region" description="Basic and acidic residues" evidence="1">
    <location>
        <begin position="1"/>
        <end position="26"/>
    </location>
</feature>
<feature type="compositionally biased region" description="Basic residues" evidence="1">
    <location>
        <begin position="27"/>
        <end position="56"/>
    </location>
</feature>
<dbReference type="AlphaFoldDB" id="A0A6J4KSX4"/>
<evidence type="ECO:0000313" key="2">
    <source>
        <dbReference type="EMBL" id="CAA9313157.1"/>
    </source>
</evidence>
<evidence type="ECO:0000256" key="1">
    <source>
        <dbReference type="SAM" id="MobiDB-lite"/>
    </source>
</evidence>
<feature type="compositionally biased region" description="Low complexity" evidence="1">
    <location>
        <begin position="163"/>
        <end position="185"/>
    </location>
</feature>
<proteinExistence type="predicted"/>
<keyword evidence="2" id="KW-0328">Glycosyltransferase</keyword>
<feature type="compositionally biased region" description="Low complexity" evidence="1">
    <location>
        <begin position="234"/>
        <end position="249"/>
    </location>
</feature>
<feature type="compositionally biased region" description="Basic residues" evidence="1">
    <location>
        <begin position="113"/>
        <end position="129"/>
    </location>
</feature>